<feature type="transmembrane region" description="Helical" evidence="5">
    <location>
        <begin position="156"/>
        <end position="174"/>
    </location>
</feature>
<feature type="transmembrane region" description="Helical" evidence="5">
    <location>
        <begin position="110"/>
        <end position="136"/>
    </location>
</feature>
<evidence type="ECO:0000313" key="7">
    <source>
        <dbReference type="EMBL" id="MBB5691408.1"/>
    </source>
</evidence>
<comment type="caution">
    <text evidence="7">The sequence shown here is derived from an EMBL/GenBank/DDBJ whole genome shotgun (WGS) entry which is preliminary data.</text>
</comment>
<dbReference type="EMBL" id="JACIJE010000012">
    <property type="protein sequence ID" value="MBB5691408.1"/>
    <property type="molecule type" value="Genomic_DNA"/>
</dbReference>
<evidence type="ECO:0000256" key="4">
    <source>
        <dbReference type="ARBA" id="ARBA00023136"/>
    </source>
</evidence>
<dbReference type="RefSeq" id="WP_184486799.1">
    <property type="nucleotide sequence ID" value="NZ_JAAEDJ010000021.1"/>
</dbReference>
<evidence type="ECO:0000256" key="1">
    <source>
        <dbReference type="ARBA" id="ARBA00004141"/>
    </source>
</evidence>
<evidence type="ECO:0000256" key="5">
    <source>
        <dbReference type="SAM" id="Phobius"/>
    </source>
</evidence>
<evidence type="ECO:0000313" key="8">
    <source>
        <dbReference type="Proteomes" id="UP000562254"/>
    </source>
</evidence>
<protein>
    <recommendedName>
        <fullName evidence="6">Yip1 domain-containing protein</fullName>
    </recommendedName>
</protein>
<evidence type="ECO:0000259" key="6">
    <source>
        <dbReference type="Pfam" id="PF04893"/>
    </source>
</evidence>
<evidence type="ECO:0000256" key="3">
    <source>
        <dbReference type="ARBA" id="ARBA00022989"/>
    </source>
</evidence>
<reference evidence="7 8" key="1">
    <citation type="submission" date="2020-08" db="EMBL/GenBank/DDBJ databases">
        <title>Genomic Encyclopedia of Type Strains, Phase IV (KMG-IV): sequencing the most valuable type-strain genomes for metagenomic binning, comparative biology and taxonomic classification.</title>
        <authorList>
            <person name="Goeker M."/>
        </authorList>
    </citation>
    <scope>NUCLEOTIDE SEQUENCE [LARGE SCALE GENOMIC DNA]</scope>
    <source>
        <strain evidence="7 8">DSM 25895</strain>
    </source>
</reference>
<keyword evidence="4 5" id="KW-0472">Membrane</keyword>
<feature type="transmembrane region" description="Helical" evidence="5">
    <location>
        <begin position="36"/>
        <end position="59"/>
    </location>
</feature>
<keyword evidence="2 5" id="KW-0812">Transmembrane</keyword>
<comment type="subcellular location">
    <subcellularLocation>
        <location evidence="1">Membrane</location>
        <topology evidence="1">Multi-pass membrane protein</topology>
    </subcellularLocation>
</comment>
<name>A0A840XRX4_9PROT</name>
<dbReference type="GO" id="GO:0016020">
    <property type="term" value="C:membrane"/>
    <property type="evidence" value="ECO:0007669"/>
    <property type="project" value="UniProtKB-SubCell"/>
</dbReference>
<proteinExistence type="predicted"/>
<dbReference type="InterPro" id="IPR006977">
    <property type="entry name" value="Yip1_dom"/>
</dbReference>
<dbReference type="Proteomes" id="UP000562254">
    <property type="component" value="Unassembled WGS sequence"/>
</dbReference>
<evidence type="ECO:0000256" key="2">
    <source>
        <dbReference type="ARBA" id="ARBA00022692"/>
    </source>
</evidence>
<keyword evidence="8" id="KW-1185">Reference proteome</keyword>
<feature type="transmembrane region" description="Helical" evidence="5">
    <location>
        <begin position="66"/>
        <end position="90"/>
    </location>
</feature>
<dbReference type="AlphaFoldDB" id="A0A840XRX4"/>
<organism evidence="7 8">
    <name type="scientific">Neoroseomonas alkaliterrae</name>
    <dbReference type="NCBI Taxonomy" id="1452450"/>
    <lineage>
        <taxon>Bacteria</taxon>
        <taxon>Pseudomonadati</taxon>
        <taxon>Pseudomonadota</taxon>
        <taxon>Alphaproteobacteria</taxon>
        <taxon>Acetobacterales</taxon>
        <taxon>Acetobacteraceae</taxon>
        <taxon>Neoroseomonas</taxon>
    </lineage>
</organism>
<dbReference type="Pfam" id="PF04893">
    <property type="entry name" value="Yip1"/>
    <property type="match status" value="1"/>
</dbReference>
<feature type="domain" description="Yip1" evidence="6">
    <location>
        <begin position="9"/>
        <end position="170"/>
    </location>
</feature>
<sequence>MNELIARVKGMILAPDQEWRTIAAEPVELVPVFTRYVMILAAIPAIAGMLLMMALGFFFGAITNAIVSYVLALIGVIVMAKIIEALAPSFGGPQDGQAALKLAAFYPTAAWVAGGAIIIPILGGLVALAGAIYALYTLYRGVPIVMRVPQEKALTFTLAVIGVAILVYLAVWLLKSIFI</sequence>
<keyword evidence="3 5" id="KW-1133">Transmembrane helix</keyword>
<gene>
    <name evidence="7" type="ORF">FHS88_003565</name>
</gene>
<accession>A0A840XRX4</accession>